<dbReference type="AlphaFoldDB" id="A0A9E7JVX2"/>
<evidence type="ECO:0000256" key="1">
    <source>
        <dbReference type="SAM" id="MobiDB-lite"/>
    </source>
</evidence>
<organism evidence="2 3">
    <name type="scientific">Musa troglodytarum</name>
    <name type="common">fe'i banana</name>
    <dbReference type="NCBI Taxonomy" id="320322"/>
    <lineage>
        <taxon>Eukaryota</taxon>
        <taxon>Viridiplantae</taxon>
        <taxon>Streptophyta</taxon>
        <taxon>Embryophyta</taxon>
        <taxon>Tracheophyta</taxon>
        <taxon>Spermatophyta</taxon>
        <taxon>Magnoliopsida</taxon>
        <taxon>Liliopsida</taxon>
        <taxon>Zingiberales</taxon>
        <taxon>Musaceae</taxon>
        <taxon>Musa</taxon>
    </lineage>
</organism>
<keyword evidence="3" id="KW-1185">Reference proteome</keyword>
<name>A0A9E7JVX2_9LILI</name>
<evidence type="ECO:0000313" key="2">
    <source>
        <dbReference type="EMBL" id="URD95368.1"/>
    </source>
</evidence>
<dbReference type="EMBL" id="CP097506">
    <property type="protein sequence ID" value="URD95368.1"/>
    <property type="molecule type" value="Genomic_DNA"/>
</dbReference>
<dbReference type="Proteomes" id="UP001055439">
    <property type="component" value="Chromosome 4"/>
</dbReference>
<protein>
    <submittedName>
        <fullName evidence="2">Uncharacterized protein</fullName>
    </submittedName>
</protein>
<proteinExistence type="predicted"/>
<reference evidence="2" key="1">
    <citation type="submission" date="2022-05" db="EMBL/GenBank/DDBJ databases">
        <title>The Musa troglodytarum L. genome provides insights into the mechanism of non-climacteric behaviour and enrichment of carotenoids.</title>
        <authorList>
            <person name="Wang J."/>
        </authorList>
    </citation>
    <scope>NUCLEOTIDE SEQUENCE</scope>
    <source>
        <tissue evidence="2">Leaf</tissue>
    </source>
</reference>
<accession>A0A9E7JVX2</accession>
<gene>
    <name evidence="2" type="ORF">MUK42_36910</name>
</gene>
<sequence>MDRYVIPRRRIVHPGSGHADEDGIRYLNSVYILFVGFISSSFPCPNPKEKGEARSDPAIFHSHRRQPDALTQKIRRPCPRPADTATV</sequence>
<feature type="region of interest" description="Disordered" evidence="1">
    <location>
        <begin position="45"/>
        <end position="69"/>
    </location>
</feature>
<evidence type="ECO:0000313" key="3">
    <source>
        <dbReference type="Proteomes" id="UP001055439"/>
    </source>
</evidence>